<dbReference type="AlphaFoldDB" id="A0A8I6SQZ5"/>
<dbReference type="Proteomes" id="UP000494040">
    <property type="component" value="Unassembled WGS sequence"/>
</dbReference>
<protein>
    <submittedName>
        <fullName evidence="1">Uncharacterized protein</fullName>
    </submittedName>
</protein>
<sequence>MKFGESIDERIAASDTYYMVSNSQIFNELHTIKNPIQIGINDLCNNLSSIDKQGLSKEPHITRKPSTNKLLDSSIFEMKNDNSETRWSDDDDVIIFQEHTVLEKGHSEVFCKNEPMAIDDKCLSPVITSKMANRNTSYPTIQTYMENTVSKECKQGDFEMVSRSCNIDSAKSTPLDYVNNECNDSKDPASLYTNNHPSTEISEYKTYTLDENLLVMLNSREPRMSKSDDKTGSGTELTDAMAIIKNPIEEIDYSDNCKLTNHKIHYNAEDLLVTKSITRTLQQENYSKCDHNIQTDQLNVASQHTETKLNVYTPKFQFITLVLVNIIGSNAQIQQKTRGIGNRKFSQFKKLAINLKRKTHVANKSCTNKHVRCNDAKLEITCDEVANSNEFCISDFQSQTLPREPCKKLEQLVQTEEKAMFVTEQFIQTDEIDMNVTDHSTQSDKVYTKTSEKGIQKDQAAMLREQISQTEELALFTFEQSAQTDEKNKSTKEEVVQTYEMLDNKTVQTENVALAINEECTQTEDNIFECKA</sequence>
<dbReference type="RefSeq" id="XP_014262468.1">
    <property type="nucleotide sequence ID" value="XM_014406982.2"/>
</dbReference>
<organism evidence="1 2">
    <name type="scientific">Cimex lectularius</name>
    <name type="common">Bed bug</name>
    <name type="synonym">Acanthia lectularia</name>
    <dbReference type="NCBI Taxonomy" id="79782"/>
    <lineage>
        <taxon>Eukaryota</taxon>
        <taxon>Metazoa</taxon>
        <taxon>Ecdysozoa</taxon>
        <taxon>Arthropoda</taxon>
        <taxon>Hexapoda</taxon>
        <taxon>Insecta</taxon>
        <taxon>Pterygota</taxon>
        <taxon>Neoptera</taxon>
        <taxon>Paraneoptera</taxon>
        <taxon>Hemiptera</taxon>
        <taxon>Heteroptera</taxon>
        <taxon>Panheteroptera</taxon>
        <taxon>Cimicomorpha</taxon>
        <taxon>Cimicidae</taxon>
        <taxon>Cimex</taxon>
    </lineage>
</organism>
<evidence type="ECO:0000313" key="1">
    <source>
        <dbReference type="EnsemblMetazoa" id="XP_014262468.1"/>
    </source>
</evidence>
<keyword evidence="2" id="KW-1185">Reference proteome</keyword>
<reference evidence="1" key="1">
    <citation type="submission" date="2022-01" db="UniProtKB">
        <authorList>
            <consortium name="EnsemblMetazoa"/>
        </authorList>
    </citation>
    <scope>IDENTIFICATION</scope>
</reference>
<evidence type="ECO:0000313" key="2">
    <source>
        <dbReference type="Proteomes" id="UP000494040"/>
    </source>
</evidence>
<name>A0A8I6SQZ5_CIMLE</name>
<accession>A0A8I6SQZ5</accession>
<proteinExistence type="predicted"/>
<dbReference type="KEGG" id="clec:106674339"/>
<dbReference type="EnsemblMetazoa" id="XM_014406982.2">
    <property type="protein sequence ID" value="XP_014262468.1"/>
    <property type="gene ID" value="LOC106674339"/>
</dbReference>
<dbReference type="GeneID" id="106674339"/>